<evidence type="ECO:0000313" key="4">
    <source>
        <dbReference type="Proteomes" id="UP000315377"/>
    </source>
</evidence>
<dbReference type="SUPFAM" id="SSF160631">
    <property type="entry name" value="SMI1/KNR4-like"/>
    <property type="match status" value="1"/>
</dbReference>
<evidence type="ECO:0000259" key="1">
    <source>
        <dbReference type="Pfam" id="PF09346"/>
    </source>
</evidence>
<feature type="domain" description="Knr4/Smi1-like" evidence="1">
    <location>
        <begin position="3"/>
        <end position="135"/>
    </location>
</feature>
<accession>A0AAP9DXK1</accession>
<evidence type="ECO:0000313" key="5">
    <source>
        <dbReference type="Proteomes" id="UP001209276"/>
    </source>
</evidence>
<dbReference type="Pfam" id="PF09346">
    <property type="entry name" value="SMI1_KNR4"/>
    <property type="match status" value="1"/>
</dbReference>
<dbReference type="InterPro" id="IPR018958">
    <property type="entry name" value="Knr4/Smi1-like_dom"/>
</dbReference>
<dbReference type="GeneID" id="76998560"/>
<evidence type="ECO:0000313" key="3">
    <source>
        <dbReference type="EMBL" id="QDM45783.1"/>
    </source>
</evidence>
<dbReference type="InterPro" id="IPR037883">
    <property type="entry name" value="Knr4/Smi1-like_sf"/>
</dbReference>
<dbReference type="EMBL" id="JAMDMM010000009">
    <property type="protein sequence ID" value="MCY9606161.1"/>
    <property type="molecule type" value="Genomic_DNA"/>
</dbReference>
<reference evidence="3 4" key="1">
    <citation type="submission" date="2019-07" db="EMBL/GenBank/DDBJ databases">
        <title>Paenibacillus thiaminolyticus NRRL B-4156.</title>
        <authorList>
            <person name="Hehnly C."/>
            <person name="Zhang L."/>
        </authorList>
    </citation>
    <scope>NUCLEOTIDE SEQUENCE [LARGE SCALE GENOMIC DNA]</scope>
    <source>
        <strain evidence="3 4">NRRL B-4156</strain>
    </source>
</reference>
<dbReference type="Proteomes" id="UP000315377">
    <property type="component" value="Chromosome"/>
</dbReference>
<dbReference type="RefSeq" id="WP_087443154.1">
    <property type="nucleotide sequence ID" value="NZ_CABMNB010000030.1"/>
</dbReference>
<dbReference type="Gene3D" id="3.40.1580.10">
    <property type="entry name" value="SMI1/KNR4-like"/>
    <property type="match status" value="1"/>
</dbReference>
<dbReference type="Proteomes" id="UP001209276">
    <property type="component" value="Unassembled WGS sequence"/>
</dbReference>
<proteinExistence type="predicted"/>
<dbReference type="EMBL" id="CP041405">
    <property type="protein sequence ID" value="QDM45783.1"/>
    <property type="molecule type" value="Genomic_DNA"/>
</dbReference>
<evidence type="ECO:0000313" key="2">
    <source>
        <dbReference type="EMBL" id="MCY9606161.1"/>
    </source>
</evidence>
<gene>
    <name evidence="3" type="ORF">FLT43_21605</name>
    <name evidence="2" type="ORF">M5W83_03160</name>
</gene>
<dbReference type="AlphaFoldDB" id="A0AAP9DXK1"/>
<protein>
    <submittedName>
        <fullName evidence="3">SMI1/KNR4 family protein</fullName>
    </submittedName>
</protein>
<name>A0AAP9DXK1_PANTH</name>
<organism evidence="3 4">
    <name type="scientific">Paenibacillus thiaminolyticus</name>
    <name type="common">Bacillus thiaminolyticus</name>
    <dbReference type="NCBI Taxonomy" id="49283"/>
    <lineage>
        <taxon>Bacteria</taxon>
        <taxon>Bacillati</taxon>
        <taxon>Bacillota</taxon>
        <taxon>Bacilli</taxon>
        <taxon>Bacillales</taxon>
        <taxon>Paenibacillaceae</taxon>
        <taxon>Paenibacillus</taxon>
    </lineage>
</organism>
<keyword evidence="5" id="KW-1185">Reference proteome</keyword>
<reference evidence="2 5" key="2">
    <citation type="submission" date="2022-05" db="EMBL/GenBank/DDBJ databases">
        <title>Genome Sequencing of Bee-Associated Microbes.</title>
        <authorList>
            <person name="Dunlap C."/>
        </authorList>
    </citation>
    <scope>NUCLEOTIDE SEQUENCE [LARGE SCALE GENOMIC DNA]</scope>
    <source>
        <strain evidence="2 5">NRRL B-14613</strain>
    </source>
</reference>
<sequence>MNQIEQIEQRFGVKYPDLYKRLYDDGMLDWGEYGPNWHATYWEKFKSNPPLLLFGDDIELLELNQIVEKIEELKDPEDYRATKPEFQFVPFAMTGGGDLYVFQFDQQCVENVPVTLVPHDSESASILAKNLQDFIFRKLLECVAEIDEYSSAAEGGDLKANLFNMLRTHKPYLSQRQAAKIEEIYNRDLFDYKYNIPNGNELTLSGLISLDELEEVLHQEIGFENLDKEFVYMG</sequence>